<feature type="region of interest" description="Disordered" evidence="1">
    <location>
        <begin position="43"/>
        <end position="90"/>
    </location>
</feature>
<dbReference type="EMBL" id="JADILX010000114">
    <property type="protein sequence ID" value="MBO8486281.1"/>
    <property type="molecule type" value="Genomic_DNA"/>
</dbReference>
<evidence type="ECO:0000256" key="1">
    <source>
        <dbReference type="SAM" id="MobiDB-lite"/>
    </source>
</evidence>
<sequence length="143" mass="15479">MDIGTIITLLVIVLGAAGPLIEKQLKKAGKVDQARKFRDIIQTVTGEEDEKEDSSTARVPEQAAASAPVSASQAVPVSQESTDTVQMQIPPELLEGGYRSVKDIARERRQAAAESAAPEKCGLEIDPKKLVIYSEIMKPKFDM</sequence>
<protein>
    <submittedName>
        <fullName evidence="2">Uncharacterized protein</fullName>
    </submittedName>
</protein>
<dbReference type="Proteomes" id="UP000823750">
    <property type="component" value="Unassembled WGS sequence"/>
</dbReference>
<organism evidence="2 3">
    <name type="scientific">Candidatus Cryptobacteroides excrementavium</name>
    <dbReference type="NCBI Taxonomy" id="2840759"/>
    <lineage>
        <taxon>Bacteria</taxon>
        <taxon>Pseudomonadati</taxon>
        <taxon>Bacteroidota</taxon>
        <taxon>Bacteroidia</taxon>
        <taxon>Bacteroidales</taxon>
        <taxon>Candidatus Cryptobacteroides</taxon>
    </lineage>
</organism>
<comment type="caution">
    <text evidence="2">The sequence shown here is derived from an EMBL/GenBank/DDBJ whole genome shotgun (WGS) entry which is preliminary data.</text>
</comment>
<feature type="compositionally biased region" description="Low complexity" evidence="1">
    <location>
        <begin position="59"/>
        <end position="81"/>
    </location>
</feature>
<proteinExistence type="predicted"/>
<name>A0A9D9J657_9BACT</name>
<dbReference type="AlphaFoldDB" id="A0A9D9J657"/>
<reference evidence="2" key="1">
    <citation type="submission" date="2020-10" db="EMBL/GenBank/DDBJ databases">
        <authorList>
            <person name="Gilroy R."/>
        </authorList>
    </citation>
    <scope>NUCLEOTIDE SEQUENCE</scope>
    <source>
        <strain evidence="2">B2-16538</strain>
    </source>
</reference>
<accession>A0A9D9J657</accession>
<gene>
    <name evidence="2" type="ORF">IAB78_07650</name>
</gene>
<reference evidence="2" key="2">
    <citation type="journal article" date="2021" name="PeerJ">
        <title>Extensive microbial diversity within the chicken gut microbiome revealed by metagenomics and culture.</title>
        <authorList>
            <person name="Gilroy R."/>
            <person name="Ravi A."/>
            <person name="Getino M."/>
            <person name="Pursley I."/>
            <person name="Horton D.L."/>
            <person name="Alikhan N.F."/>
            <person name="Baker D."/>
            <person name="Gharbi K."/>
            <person name="Hall N."/>
            <person name="Watson M."/>
            <person name="Adriaenssens E.M."/>
            <person name="Foster-Nyarko E."/>
            <person name="Jarju S."/>
            <person name="Secka A."/>
            <person name="Antonio M."/>
            <person name="Oren A."/>
            <person name="Chaudhuri R.R."/>
            <person name="La Ragione R."/>
            <person name="Hildebrand F."/>
            <person name="Pallen M.J."/>
        </authorList>
    </citation>
    <scope>NUCLEOTIDE SEQUENCE</scope>
    <source>
        <strain evidence="2">B2-16538</strain>
    </source>
</reference>
<evidence type="ECO:0000313" key="3">
    <source>
        <dbReference type="Proteomes" id="UP000823750"/>
    </source>
</evidence>
<evidence type="ECO:0000313" key="2">
    <source>
        <dbReference type="EMBL" id="MBO8486281.1"/>
    </source>
</evidence>